<dbReference type="InterPro" id="IPR012338">
    <property type="entry name" value="Beta-lactam/transpept-like"/>
</dbReference>
<sequence length="454" mass="47825">MTDTTPIPSLGQVADRIEDLMRRHRLPSLALAIAQGERVEARGFGLADLRGRPATGHTPYLLASVTKPVVATLCVMLAEDGLIDLDEPLAERLPWLDADRPGRPGRRGRPSVRQALNHTAGFGRYWDFAYDEAPLGIELAVERYGVLIHEPGARFEYANLGYGVLEPWLAAATGRPLGELLERYLFAPLHLTSAAYGPGAAGAQAAVPYTAERHVPYPMITTSHPAASMAWMSAADLARFGLTHAGAPAWAAAVRTPGAGSGEVYGLGWNVRRPGGVEVLAHAGDMCGVGASLAVLPDLGVSAAAVVNRTGSVAQARTACEILLESLVSRIGPEESAQPPAVVPIGEWSGQVAAPSGAIPVRMGVRGDGTAWIEVAGAGRTPARLETDEAYDVMIAAEAQLPTPDALRAGPWLELALDVGGDRLSGSARAVKHGESGDRVGNCLTHWCELERVR</sequence>
<name>A0ABW7Z731_9ACTN</name>
<dbReference type="GO" id="GO:0016787">
    <property type="term" value="F:hydrolase activity"/>
    <property type="evidence" value="ECO:0007669"/>
    <property type="project" value="UniProtKB-KW"/>
</dbReference>
<dbReference type="PANTHER" id="PTHR46825">
    <property type="entry name" value="D-ALANYL-D-ALANINE-CARBOXYPEPTIDASE/ENDOPEPTIDASE AMPH"/>
    <property type="match status" value="1"/>
</dbReference>
<keyword evidence="2" id="KW-0472">Membrane</keyword>
<proteinExistence type="predicted"/>
<gene>
    <name evidence="4" type="ORF">ACIBG2_41875</name>
</gene>
<dbReference type="Pfam" id="PF00144">
    <property type="entry name" value="Beta-lactamase"/>
    <property type="match status" value="1"/>
</dbReference>
<dbReference type="Gene3D" id="3.40.710.10">
    <property type="entry name" value="DD-peptidase/beta-lactamase superfamily"/>
    <property type="match status" value="1"/>
</dbReference>
<dbReference type="Proteomes" id="UP001612741">
    <property type="component" value="Unassembled WGS sequence"/>
</dbReference>
<dbReference type="EC" id="3.-.-.-" evidence="4"/>
<organism evidence="4 5">
    <name type="scientific">Nonomuraea typhae</name>
    <dbReference type="NCBI Taxonomy" id="2603600"/>
    <lineage>
        <taxon>Bacteria</taxon>
        <taxon>Bacillati</taxon>
        <taxon>Actinomycetota</taxon>
        <taxon>Actinomycetes</taxon>
        <taxon>Streptosporangiales</taxon>
        <taxon>Streptosporangiaceae</taxon>
        <taxon>Nonomuraea</taxon>
    </lineage>
</organism>
<evidence type="ECO:0000313" key="5">
    <source>
        <dbReference type="Proteomes" id="UP001612741"/>
    </source>
</evidence>
<dbReference type="SUPFAM" id="SSF56601">
    <property type="entry name" value="beta-lactamase/transpeptidase-like"/>
    <property type="match status" value="1"/>
</dbReference>
<evidence type="ECO:0000256" key="2">
    <source>
        <dbReference type="ARBA" id="ARBA00023136"/>
    </source>
</evidence>
<dbReference type="InterPro" id="IPR001466">
    <property type="entry name" value="Beta-lactam-related"/>
</dbReference>
<feature type="domain" description="Beta-lactamase-related" evidence="3">
    <location>
        <begin position="14"/>
        <end position="315"/>
    </location>
</feature>
<protein>
    <submittedName>
        <fullName evidence="4">Serine hydrolase domain-containing protein</fullName>
        <ecNumber evidence="4">3.-.-.-</ecNumber>
    </submittedName>
</protein>
<comment type="subcellular location">
    <subcellularLocation>
        <location evidence="1">Membrane</location>
    </subcellularLocation>
</comment>
<evidence type="ECO:0000313" key="4">
    <source>
        <dbReference type="EMBL" id="MFI6503994.1"/>
    </source>
</evidence>
<dbReference type="InterPro" id="IPR050491">
    <property type="entry name" value="AmpC-like"/>
</dbReference>
<dbReference type="PANTHER" id="PTHR46825:SF11">
    <property type="entry name" value="PENICILLIN-BINDING PROTEIN 4"/>
    <property type="match status" value="1"/>
</dbReference>
<comment type="caution">
    <text evidence="4">The sequence shown here is derived from an EMBL/GenBank/DDBJ whole genome shotgun (WGS) entry which is preliminary data.</text>
</comment>
<keyword evidence="5" id="KW-1185">Reference proteome</keyword>
<reference evidence="4 5" key="1">
    <citation type="submission" date="2024-10" db="EMBL/GenBank/DDBJ databases">
        <title>The Natural Products Discovery Center: Release of the First 8490 Sequenced Strains for Exploring Actinobacteria Biosynthetic Diversity.</title>
        <authorList>
            <person name="Kalkreuter E."/>
            <person name="Kautsar S.A."/>
            <person name="Yang D."/>
            <person name="Bader C.D."/>
            <person name="Teijaro C.N."/>
            <person name="Fluegel L."/>
            <person name="Davis C.M."/>
            <person name="Simpson J.R."/>
            <person name="Lauterbach L."/>
            <person name="Steele A.D."/>
            <person name="Gui C."/>
            <person name="Meng S."/>
            <person name="Li G."/>
            <person name="Viehrig K."/>
            <person name="Ye F."/>
            <person name="Su P."/>
            <person name="Kiefer A.F."/>
            <person name="Nichols A."/>
            <person name="Cepeda A.J."/>
            <person name="Yan W."/>
            <person name="Fan B."/>
            <person name="Jiang Y."/>
            <person name="Adhikari A."/>
            <person name="Zheng C.-J."/>
            <person name="Schuster L."/>
            <person name="Cowan T.M."/>
            <person name="Smanski M.J."/>
            <person name="Chevrette M.G."/>
            <person name="De Carvalho L.P.S."/>
            <person name="Shen B."/>
        </authorList>
    </citation>
    <scope>NUCLEOTIDE SEQUENCE [LARGE SCALE GENOMIC DNA]</scope>
    <source>
        <strain evidence="4 5">NPDC050545</strain>
    </source>
</reference>
<keyword evidence="4" id="KW-0378">Hydrolase</keyword>
<dbReference type="RefSeq" id="WP_397089754.1">
    <property type="nucleotide sequence ID" value="NZ_JBITGY010000013.1"/>
</dbReference>
<evidence type="ECO:0000259" key="3">
    <source>
        <dbReference type="Pfam" id="PF00144"/>
    </source>
</evidence>
<accession>A0ABW7Z731</accession>
<evidence type="ECO:0000256" key="1">
    <source>
        <dbReference type="ARBA" id="ARBA00004370"/>
    </source>
</evidence>
<dbReference type="EMBL" id="JBITGY010000013">
    <property type="protein sequence ID" value="MFI6503994.1"/>
    <property type="molecule type" value="Genomic_DNA"/>
</dbReference>